<reference evidence="2" key="2">
    <citation type="submission" date="2023-05" db="EMBL/GenBank/DDBJ databases">
        <authorList>
            <consortium name="Lawrence Berkeley National Laboratory"/>
            <person name="Steindorff A."/>
            <person name="Hensen N."/>
            <person name="Bonometti L."/>
            <person name="Westerberg I."/>
            <person name="Brannstrom I.O."/>
            <person name="Guillou S."/>
            <person name="Cros-Aarteil S."/>
            <person name="Calhoun S."/>
            <person name="Haridas S."/>
            <person name="Kuo A."/>
            <person name="Mondo S."/>
            <person name="Pangilinan J."/>
            <person name="Riley R."/>
            <person name="Labutti K."/>
            <person name="Andreopoulos B."/>
            <person name="Lipzen A."/>
            <person name="Chen C."/>
            <person name="Yanf M."/>
            <person name="Daum C."/>
            <person name="Ng V."/>
            <person name="Clum A."/>
            <person name="Ohm R."/>
            <person name="Martin F."/>
            <person name="Silar P."/>
            <person name="Natvig D."/>
            <person name="Lalanne C."/>
            <person name="Gautier V."/>
            <person name="Ament-Velasquez S.L."/>
            <person name="Kruys A."/>
            <person name="Hutchinson M.I."/>
            <person name="Powell A.J."/>
            <person name="Barry K."/>
            <person name="Miller A.N."/>
            <person name="Grigoriev I.V."/>
            <person name="Debuchy R."/>
            <person name="Gladieux P."/>
            <person name="Thoren M.H."/>
            <person name="Johannesson H."/>
        </authorList>
    </citation>
    <scope>NUCLEOTIDE SEQUENCE</scope>
    <source>
        <strain evidence="2">CBS 757.83</strain>
    </source>
</reference>
<gene>
    <name evidence="2" type="ORF">N658DRAFT_185961</name>
</gene>
<dbReference type="AlphaFoldDB" id="A0AAN6T572"/>
<dbReference type="EMBL" id="MU863626">
    <property type="protein sequence ID" value="KAK4104666.1"/>
    <property type="molecule type" value="Genomic_DNA"/>
</dbReference>
<feature type="compositionally biased region" description="Low complexity" evidence="1">
    <location>
        <begin position="112"/>
        <end position="123"/>
    </location>
</feature>
<sequence>MAALLCPVTPVVFTCQHGNIAAEVRQGDQHNDSPARAGAVTQRPAFSHPRPCPAPPSSHCTWCYPRRCEVRAIDHRLPSKTTLSAHERARLAKSFPYPASHSRIHHMGLWNPGRTTTPLTTSTPRHRFSHLHRMG</sequence>
<accession>A0AAN6T572</accession>
<evidence type="ECO:0000313" key="2">
    <source>
        <dbReference type="EMBL" id="KAK4104666.1"/>
    </source>
</evidence>
<reference evidence="2" key="1">
    <citation type="journal article" date="2023" name="Mol. Phylogenet. Evol.">
        <title>Genome-scale phylogeny and comparative genomics of the fungal order Sordariales.</title>
        <authorList>
            <person name="Hensen N."/>
            <person name="Bonometti L."/>
            <person name="Westerberg I."/>
            <person name="Brannstrom I.O."/>
            <person name="Guillou S."/>
            <person name="Cros-Aarteil S."/>
            <person name="Calhoun S."/>
            <person name="Haridas S."/>
            <person name="Kuo A."/>
            <person name="Mondo S."/>
            <person name="Pangilinan J."/>
            <person name="Riley R."/>
            <person name="LaButti K."/>
            <person name="Andreopoulos B."/>
            <person name="Lipzen A."/>
            <person name="Chen C."/>
            <person name="Yan M."/>
            <person name="Daum C."/>
            <person name="Ng V."/>
            <person name="Clum A."/>
            <person name="Steindorff A."/>
            <person name="Ohm R.A."/>
            <person name="Martin F."/>
            <person name="Silar P."/>
            <person name="Natvig D.O."/>
            <person name="Lalanne C."/>
            <person name="Gautier V."/>
            <person name="Ament-Velasquez S.L."/>
            <person name="Kruys A."/>
            <person name="Hutchinson M.I."/>
            <person name="Powell A.J."/>
            <person name="Barry K."/>
            <person name="Miller A.N."/>
            <person name="Grigoriev I.V."/>
            <person name="Debuchy R."/>
            <person name="Gladieux P."/>
            <person name="Hiltunen Thoren M."/>
            <person name="Johannesson H."/>
        </authorList>
    </citation>
    <scope>NUCLEOTIDE SEQUENCE</scope>
    <source>
        <strain evidence="2">CBS 757.83</strain>
    </source>
</reference>
<organism evidence="2 3">
    <name type="scientific">Parathielavia hyrcaniae</name>
    <dbReference type="NCBI Taxonomy" id="113614"/>
    <lineage>
        <taxon>Eukaryota</taxon>
        <taxon>Fungi</taxon>
        <taxon>Dikarya</taxon>
        <taxon>Ascomycota</taxon>
        <taxon>Pezizomycotina</taxon>
        <taxon>Sordariomycetes</taxon>
        <taxon>Sordariomycetidae</taxon>
        <taxon>Sordariales</taxon>
        <taxon>Chaetomiaceae</taxon>
        <taxon>Parathielavia</taxon>
    </lineage>
</organism>
<dbReference type="Proteomes" id="UP001305647">
    <property type="component" value="Unassembled WGS sequence"/>
</dbReference>
<evidence type="ECO:0000313" key="3">
    <source>
        <dbReference type="Proteomes" id="UP001305647"/>
    </source>
</evidence>
<keyword evidence="3" id="KW-1185">Reference proteome</keyword>
<proteinExistence type="predicted"/>
<protein>
    <submittedName>
        <fullName evidence="2">Uncharacterized protein</fullName>
    </submittedName>
</protein>
<name>A0AAN6T572_9PEZI</name>
<evidence type="ECO:0000256" key="1">
    <source>
        <dbReference type="SAM" id="MobiDB-lite"/>
    </source>
</evidence>
<comment type="caution">
    <text evidence="2">The sequence shown here is derived from an EMBL/GenBank/DDBJ whole genome shotgun (WGS) entry which is preliminary data.</text>
</comment>
<feature type="compositionally biased region" description="Basic residues" evidence="1">
    <location>
        <begin position="124"/>
        <end position="135"/>
    </location>
</feature>
<feature type="region of interest" description="Disordered" evidence="1">
    <location>
        <begin position="108"/>
        <end position="135"/>
    </location>
</feature>